<feature type="compositionally biased region" description="Basic and acidic residues" evidence="4">
    <location>
        <begin position="1126"/>
        <end position="1137"/>
    </location>
</feature>
<feature type="repeat" description="WD" evidence="3">
    <location>
        <begin position="546"/>
        <end position="588"/>
    </location>
</feature>
<dbReference type="eggNOG" id="KOG0283">
    <property type="taxonomic scope" value="Eukaryota"/>
</dbReference>
<feature type="region of interest" description="Disordered" evidence="4">
    <location>
        <begin position="470"/>
        <end position="494"/>
    </location>
</feature>
<dbReference type="KEGG" id="cmt:CCM_02075"/>
<dbReference type="InParanoid" id="G3JCJ4"/>
<accession>G3JCJ4</accession>
<dbReference type="PROSITE" id="PS50294">
    <property type="entry name" value="WD_REPEATS_REGION"/>
    <property type="match status" value="2"/>
</dbReference>
<evidence type="ECO:0000256" key="1">
    <source>
        <dbReference type="ARBA" id="ARBA00022574"/>
    </source>
</evidence>
<dbReference type="InterPro" id="IPR015943">
    <property type="entry name" value="WD40/YVTN_repeat-like_dom_sf"/>
</dbReference>
<gene>
    <name evidence="5" type="ORF">CCM_02075</name>
</gene>
<feature type="compositionally biased region" description="Basic and acidic residues" evidence="4">
    <location>
        <begin position="404"/>
        <end position="418"/>
    </location>
</feature>
<feature type="compositionally biased region" description="Polar residues" evidence="4">
    <location>
        <begin position="1139"/>
        <end position="1152"/>
    </location>
</feature>
<feature type="compositionally biased region" description="Basic and acidic residues" evidence="4">
    <location>
        <begin position="1052"/>
        <end position="1068"/>
    </location>
</feature>
<evidence type="ECO:0000313" key="6">
    <source>
        <dbReference type="Proteomes" id="UP000001610"/>
    </source>
</evidence>
<dbReference type="SUPFAM" id="SSF50978">
    <property type="entry name" value="WD40 repeat-like"/>
    <property type="match status" value="1"/>
</dbReference>
<feature type="compositionally biased region" description="Basic and acidic residues" evidence="4">
    <location>
        <begin position="220"/>
        <end position="236"/>
    </location>
</feature>
<dbReference type="SMART" id="SM00320">
    <property type="entry name" value="WD40"/>
    <property type="match status" value="7"/>
</dbReference>
<organism evidence="5 6">
    <name type="scientific">Cordyceps militaris (strain CM01)</name>
    <name type="common">Caterpillar fungus</name>
    <dbReference type="NCBI Taxonomy" id="983644"/>
    <lineage>
        <taxon>Eukaryota</taxon>
        <taxon>Fungi</taxon>
        <taxon>Dikarya</taxon>
        <taxon>Ascomycota</taxon>
        <taxon>Pezizomycotina</taxon>
        <taxon>Sordariomycetes</taxon>
        <taxon>Hypocreomycetidae</taxon>
        <taxon>Hypocreales</taxon>
        <taxon>Cordycipitaceae</taxon>
        <taxon>Cordyceps</taxon>
    </lineage>
</organism>
<feature type="region of interest" description="Disordered" evidence="4">
    <location>
        <begin position="182"/>
        <end position="202"/>
    </location>
</feature>
<dbReference type="AlphaFoldDB" id="G3JCJ4"/>
<feature type="region of interest" description="Disordered" evidence="4">
    <location>
        <begin position="1"/>
        <end position="33"/>
    </location>
</feature>
<dbReference type="RefSeq" id="XP_006667292.1">
    <property type="nucleotide sequence ID" value="XM_006667229.1"/>
</dbReference>
<feature type="compositionally biased region" description="Polar residues" evidence="4">
    <location>
        <begin position="954"/>
        <end position="978"/>
    </location>
</feature>
<dbReference type="InterPro" id="IPR019775">
    <property type="entry name" value="WD40_repeat_CS"/>
</dbReference>
<evidence type="ECO:0000313" key="5">
    <source>
        <dbReference type="EMBL" id="EGX93806.1"/>
    </source>
</evidence>
<feature type="region of interest" description="Disordered" evidence="4">
    <location>
        <begin position="401"/>
        <end position="420"/>
    </location>
</feature>
<dbReference type="Pfam" id="PF00400">
    <property type="entry name" value="WD40"/>
    <property type="match status" value="4"/>
</dbReference>
<dbReference type="InterPro" id="IPR036322">
    <property type="entry name" value="WD40_repeat_dom_sf"/>
</dbReference>
<keyword evidence="1 3" id="KW-0853">WD repeat</keyword>
<feature type="region of interest" description="Disordered" evidence="4">
    <location>
        <begin position="912"/>
        <end position="1006"/>
    </location>
</feature>
<proteinExistence type="predicted"/>
<feature type="region of interest" description="Disordered" evidence="4">
    <location>
        <begin position="859"/>
        <end position="900"/>
    </location>
</feature>
<evidence type="ECO:0000256" key="2">
    <source>
        <dbReference type="ARBA" id="ARBA00022737"/>
    </source>
</evidence>
<dbReference type="VEuPathDB" id="FungiDB:CCM_02075"/>
<feature type="compositionally biased region" description="Polar residues" evidence="4">
    <location>
        <begin position="271"/>
        <end position="288"/>
    </location>
</feature>
<feature type="compositionally biased region" description="Polar residues" evidence="4">
    <location>
        <begin position="241"/>
        <end position="251"/>
    </location>
</feature>
<dbReference type="GeneID" id="18164104"/>
<dbReference type="PROSITE" id="PS50082">
    <property type="entry name" value="WD_REPEATS_2"/>
    <property type="match status" value="3"/>
</dbReference>
<feature type="repeat" description="WD" evidence="3">
    <location>
        <begin position="702"/>
        <end position="731"/>
    </location>
</feature>
<feature type="region of interest" description="Disordered" evidence="4">
    <location>
        <begin position="220"/>
        <end position="296"/>
    </location>
</feature>
<dbReference type="HOGENOM" id="CLU_004759_0_0_1"/>
<feature type="compositionally biased region" description="Acidic residues" evidence="4">
    <location>
        <begin position="474"/>
        <end position="483"/>
    </location>
</feature>
<dbReference type="PANTHER" id="PTHR14221:SF0">
    <property type="entry name" value="WD REPEAT-CONTAINING PROTEIN 44"/>
    <property type="match status" value="1"/>
</dbReference>
<dbReference type="OMA" id="GHENACN"/>
<evidence type="ECO:0000256" key="3">
    <source>
        <dbReference type="PROSITE-ProRule" id="PRU00221"/>
    </source>
</evidence>
<sequence>MVTAQEATRDKTGPVSRYKSVRREERGAAGAPPSADVAALSSWILDSAAPATQHPGRQLPAASCQPVSTIIIDTGSLFAPSRFLASQFASHIISLPELFHSPSSLPPCFIAYLCHCSQPCFLHLLVPRQTLFSSSLFLNSSLDPASVARAETSPPSSIPPTSIAFASSIFFLHFLHPQLPVSAAGTPEPGRTPRQWQAPKLRPCPRARFPLADLTATETSDLHLVGDQDRRSRLDAKSPSFEENGSESLSPIVSRRPTSKHSRSAGPPVSKDSQSTKNTLKPSTSIQGHGSGLDPLSTQIYLRTNSSTEPTIAQRLLSAGRPDSPTPDSISRPSHDSTPSARPDSIKDRKKGPSFLSRLSIRGPFRKEDDADSDSEFGDHARTDGSNARALTMVMGAGGGYLPLHKEPPRAKKADGRSKHVPATVVGSKILKGGNAIWAAEFSVDGRYLAVAGMDHVVRVYAVLSTPEERNAYEEEQEQDEEEKESRSKNERLSAPVFRSKPIREFEGHSGEVLALSWSKNNFLLSSSMDKTVQLWHLSRPESLCTFKHDDLVTSITFHPTDDRFFLAGSLDEQLRLWSIPDKAVAFSAPTGEFITAVAFTPNGKTAICGLLSGICIFFETEGLKNPWQIHVRSSRGKNAKGSKITGIRTKTISAHGSPQADVKVLISSNDSRVRIYSLKTRMLEAKFKGHENMSSQIHARFSDDGQFVTSGSEDRKAYIWDISRPDLEIRDKQPYESFDAHPEVVTVALMAPTATKQLLSASGDPIYDLCNPPPVTLMSLSEATVSQSALSEVTYSDVPGSVKKPAESPAYLERSKHKHGNIIITADRKGIIKVFRQDCAAVKRHQSLWETGSKFSGKVAGVGRSSSLATRTSAGSRVHSRRGSLSTTGNVVPNQGTSDRIMSWRQDIEGGRSLTATPNAPSERSVSPSRSVVRTPNASVSNLASEARRQPYAATSPSRKRSNSNLLKRGQTPSTNLDPVKAGTKSKNQNKDQNKGPTVLPTPSFSLVSTMEADVPDDARDGSFWNLSRWRGGISGLRNVTTVGDKPSTGSRRDSTSTEKSGHDHQRSMGVNDLRRLRVSGGDETSRRRSMLPAVSSEAEPEEPSQTVRPEQQPQRNVVVGSGRRRQESPGKKRTDSGVGQLSGTSSEVSE</sequence>
<dbReference type="STRING" id="983644.G3JCJ4"/>
<dbReference type="PANTHER" id="PTHR14221">
    <property type="entry name" value="WD REPEAT DOMAIN 44"/>
    <property type="match status" value="1"/>
</dbReference>
<feature type="repeat" description="WD" evidence="3">
    <location>
        <begin position="506"/>
        <end position="546"/>
    </location>
</feature>
<feature type="compositionally biased region" description="Polar residues" evidence="4">
    <location>
        <begin position="884"/>
        <end position="900"/>
    </location>
</feature>
<feature type="compositionally biased region" description="Low complexity" evidence="4">
    <location>
        <begin position="922"/>
        <end position="937"/>
    </location>
</feature>
<feature type="region of interest" description="Disordered" evidence="4">
    <location>
        <begin position="1038"/>
        <end position="1152"/>
    </location>
</feature>
<feature type="compositionally biased region" description="Polar residues" evidence="4">
    <location>
        <begin position="326"/>
        <end position="340"/>
    </location>
</feature>
<keyword evidence="6" id="KW-1185">Reference proteome</keyword>
<keyword evidence="2" id="KW-0677">Repeat</keyword>
<reference evidence="5 6" key="1">
    <citation type="journal article" date="2011" name="Genome Biol.">
        <title>Genome sequence of the insect pathogenic fungus Cordyceps militaris, a valued traditional Chinese medicine.</title>
        <authorList>
            <person name="Zheng P."/>
            <person name="Xia Y."/>
            <person name="Xiao G."/>
            <person name="Xiong C."/>
            <person name="Hu X."/>
            <person name="Zhang S."/>
            <person name="Zheng H."/>
            <person name="Huang Y."/>
            <person name="Zhou Y."/>
            <person name="Wang S."/>
            <person name="Zhao G.P."/>
            <person name="Liu X."/>
            <person name="St Leger R.J."/>
            <person name="Wang C."/>
        </authorList>
    </citation>
    <scope>NUCLEOTIDE SEQUENCE [LARGE SCALE GENOMIC DNA]</scope>
    <source>
        <strain evidence="5 6">CM01</strain>
    </source>
</reference>
<evidence type="ECO:0000256" key="4">
    <source>
        <dbReference type="SAM" id="MobiDB-lite"/>
    </source>
</evidence>
<protein>
    <submittedName>
        <fullName evidence="5">WD repeat containing protein 44</fullName>
    </submittedName>
</protein>
<feature type="region of interest" description="Disordered" evidence="4">
    <location>
        <begin position="318"/>
        <end position="385"/>
    </location>
</feature>
<feature type="compositionally biased region" description="Polar residues" evidence="4">
    <location>
        <begin position="865"/>
        <end position="876"/>
    </location>
</feature>
<dbReference type="InterPro" id="IPR001680">
    <property type="entry name" value="WD40_rpt"/>
</dbReference>
<dbReference type="Proteomes" id="UP000001610">
    <property type="component" value="Unassembled WGS sequence"/>
</dbReference>
<feature type="compositionally biased region" description="Polar residues" evidence="4">
    <location>
        <begin position="1107"/>
        <end position="1117"/>
    </location>
</feature>
<dbReference type="OrthoDB" id="1932312at2759"/>
<dbReference type="Gene3D" id="2.130.10.10">
    <property type="entry name" value="YVTN repeat-like/Quinoprotein amine dehydrogenase"/>
    <property type="match status" value="1"/>
</dbReference>
<name>G3JCJ4_CORMM</name>
<dbReference type="PROSITE" id="PS00678">
    <property type="entry name" value="WD_REPEATS_1"/>
    <property type="match status" value="1"/>
</dbReference>
<dbReference type="InterPro" id="IPR040324">
    <property type="entry name" value="WDR44/Dgr2"/>
</dbReference>
<dbReference type="EMBL" id="JH126400">
    <property type="protein sequence ID" value="EGX93806.1"/>
    <property type="molecule type" value="Genomic_DNA"/>
</dbReference>